<feature type="signal peptide" evidence="3">
    <location>
        <begin position="1"/>
        <end position="18"/>
    </location>
</feature>
<feature type="region of interest" description="Disordered" evidence="2">
    <location>
        <begin position="96"/>
        <end position="118"/>
    </location>
</feature>
<reference evidence="5 6" key="1">
    <citation type="submission" date="2024-06" db="EMBL/GenBank/DDBJ databases">
        <title>A chromosome-level genome assembly of beet webworm, Loxostege sticticalis.</title>
        <authorList>
            <person name="Zhang Y."/>
        </authorList>
    </citation>
    <scope>NUCLEOTIDE SEQUENCE [LARGE SCALE GENOMIC DNA]</scope>
    <source>
        <strain evidence="5">AQ028</strain>
        <tissue evidence="5">Male pupae</tissue>
    </source>
</reference>
<organism evidence="5 6">
    <name type="scientific">Loxostege sticticalis</name>
    <name type="common">Beet webworm moth</name>
    <dbReference type="NCBI Taxonomy" id="481309"/>
    <lineage>
        <taxon>Eukaryota</taxon>
        <taxon>Metazoa</taxon>
        <taxon>Ecdysozoa</taxon>
        <taxon>Arthropoda</taxon>
        <taxon>Hexapoda</taxon>
        <taxon>Insecta</taxon>
        <taxon>Pterygota</taxon>
        <taxon>Neoptera</taxon>
        <taxon>Endopterygota</taxon>
        <taxon>Lepidoptera</taxon>
        <taxon>Glossata</taxon>
        <taxon>Ditrysia</taxon>
        <taxon>Pyraloidea</taxon>
        <taxon>Crambidae</taxon>
        <taxon>Pyraustinae</taxon>
        <taxon>Loxostege</taxon>
    </lineage>
</organism>
<dbReference type="PANTHER" id="PTHR11559">
    <property type="entry name" value="CARBOXYLESTERASE"/>
    <property type="match status" value="1"/>
</dbReference>
<keyword evidence="3" id="KW-0732">Signal</keyword>
<evidence type="ECO:0000256" key="2">
    <source>
        <dbReference type="SAM" id="MobiDB-lite"/>
    </source>
</evidence>
<proteinExistence type="predicted"/>
<dbReference type="InterPro" id="IPR002018">
    <property type="entry name" value="CarbesteraseB"/>
</dbReference>
<protein>
    <recommendedName>
        <fullName evidence="4">Carboxylesterase type B domain-containing protein</fullName>
    </recommendedName>
</protein>
<gene>
    <name evidence="5" type="ORF">ABMA28_007454</name>
</gene>
<comment type="caution">
    <text evidence="5">The sequence shown here is derived from an EMBL/GenBank/DDBJ whole genome shotgun (WGS) entry which is preliminary data.</text>
</comment>
<sequence>MKWTFLLWLFVTLAVAAALEATSDKPTVLAQKPSLLTHALNDRNGGHDTINGNVKIQGVTIPDPNDQTGNPELIVRPEGVENGDGDGPPVRPDGVEIGDVDGPAVRPDGVEIGGGDRSPEILPEVAEEQLIVNTTHGPVKGVMVKSETTINYYDIPYGRFRNKFEAPTDPAPWTIALENIKHSVKCPQLDISTYVGDTDCLTLSVFTRTDNLNASVLFYIHESDFSTGSGDPDVYIPEGLVNRGVVLVLPNYRLGPLGFLCLKNSTAPGNAALKDLTLALEWTWNNIRSFGGDPMNIAVSGDGASAALAGYLALSPKSRTYISKVITDSGSALSHWAIDRNPIDRAETLAALIRNQTQGNTLNEDLFRAIEVEKLVTSASATKLRPCIEQTEDGAFITETPWKILSTQKIDISFIIGTANHAGLFEALEHDEDSISDLNEHFTNILPNDLSFQSTAEMNDIGVNLRKQYFGEGSITLEQSEALSLFHTDASYLGPSLRVARALVNSGARVYLYEFSFVGTRNRKLASLNDPPGFGAVRGDIIGYLFPKELPSAVVLLIDETDQNTDQNEETAESRIVDTMADLWVSFLETGEPVAEDIVWRPLNLTTDASEEFLSIRNETTVAVGVHPDRLRLWTDIYEQHFVERNAGIGIAAGNYLAAVAVALVGFSKVWVG</sequence>
<accession>A0ABD0SHL5</accession>
<feature type="domain" description="Carboxylesterase type B" evidence="4">
    <location>
        <begin position="129"/>
        <end position="634"/>
    </location>
</feature>
<dbReference type="Proteomes" id="UP001549921">
    <property type="component" value="Unassembled WGS sequence"/>
</dbReference>
<evidence type="ECO:0000256" key="3">
    <source>
        <dbReference type="SAM" id="SignalP"/>
    </source>
</evidence>
<keyword evidence="1" id="KW-0325">Glycoprotein</keyword>
<evidence type="ECO:0000256" key="1">
    <source>
        <dbReference type="ARBA" id="ARBA00023180"/>
    </source>
</evidence>
<evidence type="ECO:0000259" key="4">
    <source>
        <dbReference type="Pfam" id="PF00135"/>
    </source>
</evidence>
<dbReference type="SUPFAM" id="SSF53474">
    <property type="entry name" value="alpha/beta-Hydrolases"/>
    <property type="match status" value="1"/>
</dbReference>
<name>A0ABD0SHL5_LOXSC</name>
<dbReference type="AlphaFoldDB" id="A0ABD0SHL5"/>
<feature type="chain" id="PRO_5044847046" description="Carboxylesterase type B domain-containing protein" evidence="3">
    <location>
        <begin position="19"/>
        <end position="673"/>
    </location>
</feature>
<dbReference type="InterPro" id="IPR050309">
    <property type="entry name" value="Type-B_Carboxylest/Lipase"/>
</dbReference>
<evidence type="ECO:0000313" key="6">
    <source>
        <dbReference type="Proteomes" id="UP001549921"/>
    </source>
</evidence>
<dbReference type="Pfam" id="PF00135">
    <property type="entry name" value="COesterase"/>
    <property type="match status" value="1"/>
</dbReference>
<dbReference type="EMBL" id="JBEDNZ010000020">
    <property type="protein sequence ID" value="KAL0819322.1"/>
    <property type="molecule type" value="Genomic_DNA"/>
</dbReference>
<dbReference type="InterPro" id="IPR029058">
    <property type="entry name" value="AB_hydrolase_fold"/>
</dbReference>
<evidence type="ECO:0000313" key="5">
    <source>
        <dbReference type="EMBL" id="KAL0819322.1"/>
    </source>
</evidence>
<dbReference type="Gene3D" id="3.40.50.1820">
    <property type="entry name" value="alpha/beta hydrolase"/>
    <property type="match status" value="1"/>
</dbReference>